<dbReference type="EMBL" id="AY054611">
    <property type="protein sequence ID" value="AAK96802.1"/>
    <property type="molecule type" value="mRNA"/>
</dbReference>
<proteinExistence type="evidence at transcript level"/>
<dbReference type="IntAct" id="Q93XY0">
    <property type="interactions" value="6"/>
</dbReference>
<sequence>MSSRNHQCLSQLSQGCGRKSEKMRKIISEAVSCAQGIGNPFPYEVAEIKKVYIDEFTFHI</sequence>
<evidence type="ECO:0000313" key="2">
    <source>
        <dbReference type="EMBL" id="AAP21303.1"/>
    </source>
</evidence>
<reference evidence="1" key="1">
    <citation type="submission" date="2001-08" db="EMBL/GenBank/DDBJ databases">
        <authorList>
            <person name="Southwick A."/>
            <person name="Karlin-Neumann G."/>
            <person name="Nguyen M."/>
            <person name="Lam B."/>
            <person name="Miranda M."/>
            <person name="Palm C.J."/>
            <person name="Bowser L."/>
            <person name="Jones T."/>
            <person name="Banh J."/>
            <person name="Carninci P."/>
            <person name="Chen H."/>
            <person name="Cheuk R."/>
            <person name="Chung M.K."/>
            <person name="Hayashizaki Y."/>
            <person name="Ishida J."/>
            <person name="Kamiya A."/>
            <person name="Kawai J."/>
            <person name="Kim C."/>
            <person name="Lin J."/>
            <person name="Liu S.X."/>
            <person name="Narusaka M."/>
            <person name="Pham P.K."/>
            <person name="Sakano H."/>
            <person name="Sakurai T."/>
            <person name="Satou M."/>
            <person name="Seki M."/>
            <person name="Shinn P."/>
            <person name="Yamada K."/>
            <person name="Shinozaki K."/>
            <person name="Ecker J."/>
            <person name="Theologis A."/>
            <person name="Davis R.W."/>
        </authorList>
    </citation>
    <scope>NUCLEOTIDE SEQUENCE</scope>
</reference>
<gene>
    <name evidence="1" type="ordered locus">At2g32160/F22D22.9</name>
</gene>
<accession>Q93XY0</accession>
<name>Q93XY0_ARATH</name>
<protein>
    <submittedName>
        <fullName evidence="2">At2g32160</fullName>
    </submittedName>
</protein>
<dbReference type="PROSITE" id="PS51257">
    <property type="entry name" value="PROKAR_LIPOPROTEIN"/>
    <property type="match status" value="1"/>
</dbReference>
<evidence type="ECO:0000313" key="1">
    <source>
        <dbReference type="EMBL" id="AAK96802.1"/>
    </source>
</evidence>
<dbReference type="AlphaFoldDB" id="Q93XY0"/>
<reference evidence="2" key="2">
    <citation type="submission" date="2003-04" db="EMBL/GenBank/DDBJ databases">
        <title>Arabidopsis ORF clones.</title>
        <authorList>
            <person name="Cheuk R."/>
            <person name="Chen H."/>
            <person name="Kim C.J."/>
            <person name="Shinn P."/>
            <person name="Bowser L."/>
            <person name="Carninci P."/>
            <person name="Dale J.M."/>
            <person name="Hayashizaki Y."/>
            <person name="Hsuan V.W."/>
            <person name="Ishida J."/>
            <person name="Jones T."/>
            <person name="Kamiya A."/>
            <person name="Karlin-Neumann G."/>
            <person name="Kawai J."/>
            <person name="Lam B."/>
            <person name="Lin J."/>
            <person name="Miranda M."/>
            <person name="Narusaka M."/>
            <person name="Nguyen M."/>
            <person name="Onodera C.S."/>
            <person name="Palm C.J."/>
            <person name="Quach H.L."/>
            <person name="Sakurai T."/>
            <person name="Satou M."/>
            <person name="Seki M."/>
            <person name="Southwick A."/>
            <person name="Toriumi M."/>
            <person name="Wong C."/>
            <person name="Wu H.C."/>
            <person name="Yamada K."/>
            <person name="Yu G."/>
            <person name="Yuan S."/>
            <person name="Shinozaki K."/>
            <person name="Davis R.W."/>
            <person name="Theologis A."/>
            <person name="Ecker J.R."/>
        </authorList>
    </citation>
    <scope>NUCLEOTIDE SEQUENCE</scope>
</reference>
<dbReference type="EMBL" id="BT006495">
    <property type="protein sequence ID" value="AAP21303.1"/>
    <property type="molecule type" value="mRNA"/>
</dbReference>
<organism evidence="1">
    <name type="scientific">Arabidopsis thaliana</name>
    <name type="common">Mouse-ear cress</name>
    <dbReference type="NCBI Taxonomy" id="3702"/>
    <lineage>
        <taxon>Eukaryota</taxon>
        <taxon>Viridiplantae</taxon>
        <taxon>Streptophyta</taxon>
        <taxon>Embryophyta</taxon>
        <taxon>Tracheophyta</taxon>
        <taxon>Spermatophyta</taxon>
        <taxon>Magnoliopsida</taxon>
        <taxon>eudicotyledons</taxon>
        <taxon>Gunneridae</taxon>
        <taxon>Pentapetalae</taxon>
        <taxon>rosids</taxon>
        <taxon>malvids</taxon>
        <taxon>Brassicales</taxon>
        <taxon>Brassicaceae</taxon>
        <taxon>Camelineae</taxon>
        <taxon>Arabidopsis</taxon>
    </lineage>
</organism>